<reference evidence="1 2" key="2">
    <citation type="submission" date="2018-11" db="EMBL/GenBank/DDBJ databases">
        <authorList>
            <consortium name="Pathogen Informatics"/>
        </authorList>
    </citation>
    <scope>NUCLEOTIDE SEQUENCE [LARGE SCALE GENOMIC DNA]</scope>
    <source>
        <strain evidence="1 2">Egypt</strain>
    </source>
</reference>
<organism evidence="3">
    <name type="scientific">Echinostoma caproni</name>
    <dbReference type="NCBI Taxonomy" id="27848"/>
    <lineage>
        <taxon>Eukaryota</taxon>
        <taxon>Metazoa</taxon>
        <taxon>Spiralia</taxon>
        <taxon>Lophotrochozoa</taxon>
        <taxon>Platyhelminthes</taxon>
        <taxon>Trematoda</taxon>
        <taxon>Digenea</taxon>
        <taxon>Plagiorchiida</taxon>
        <taxon>Echinostomata</taxon>
        <taxon>Echinostomatoidea</taxon>
        <taxon>Echinostomatidae</taxon>
        <taxon>Echinostoma</taxon>
    </lineage>
</organism>
<dbReference type="Proteomes" id="UP000272942">
    <property type="component" value="Unassembled WGS sequence"/>
</dbReference>
<evidence type="ECO:0000313" key="2">
    <source>
        <dbReference type="Proteomes" id="UP000272942"/>
    </source>
</evidence>
<dbReference type="OrthoDB" id="10252328at2759"/>
<evidence type="ECO:0000313" key="1">
    <source>
        <dbReference type="EMBL" id="VDP94971.1"/>
    </source>
</evidence>
<dbReference type="EMBL" id="UZAN01070723">
    <property type="protein sequence ID" value="VDP94971.1"/>
    <property type="molecule type" value="Genomic_DNA"/>
</dbReference>
<protein>
    <submittedName>
        <fullName evidence="3">DUF86 domain-containing protein</fullName>
    </submittedName>
</protein>
<dbReference type="AlphaFoldDB" id="A0A183BEN3"/>
<keyword evidence="2" id="KW-1185">Reference proteome</keyword>
<sequence>MCELIKLEPAYKQCASTRFHLAQQVLSGQRPSIPDYVSPLDIALRQQNTSVEFGSLGSIRARIVHECVSVLRPVL</sequence>
<evidence type="ECO:0000313" key="3">
    <source>
        <dbReference type="WBParaSite" id="ECPE_0001771301-mRNA-1"/>
    </source>
</evidence>
<accession>A0A183BEN3</accession>
<name>A0A183BEN3_9TREM</name>
<proteinExistence type="predicted"/>
<reference evidence="3" key="1">
    <citation type="submission" date="2016-06" db="UniProtKB">
        <authorList>
            <consortium name="WormBaseParasite"/>
        </authorList>
    </citation>
    <scope>IDENTIFICATION</scope>
</reference>
<dbReference type="WBParaSite" id="ECPE_0001771301-mRNA-1">
    <property type="protein sequence ID" value="ECPE_0001771301-mRNA-1"/>
    <property type="gene ID" value="ECPE_0001771301"/>
</dbReference>
<gene>
    <name evidence="1" type="ORF">ECPE_LOCUS17668</name>
</gene>